<dbReference type="SUPFAM" id="SSF52151">
    <property type="entry name" value="FabD/lysophospholipase-like"/>
    <property type="match status" value="1"/>
</dbReference>
<name>A0A399T1J3_9BACT</name>
<dbReference type="AlphaFoldDB" id="A0A399T1J3"/>
<feature type="short sequence motif" description="GXGXXG" evidence="4">
    <location>
        <begin position="29"/>
        <end position="34"/>
    </location>
</feature>
<keyword evidence="1 4" id="KW-0378">Hydrolase</keyword>
<proteinExistence type="predicted"/>
<dbReference type="Gene3D" id="3.40.1090.10">
    <property type="entry name" value="Cytosolic phospholipase A2 catalytic domain"/>
    <property type="match status" value="1"/>
</dbReference>
<dbReference type="InterPro" id="IPR002641">
    <property type="entry name" value="PNPLA_dom"/>
</dbReference>
<dbReference type="InterPro" id="IPR050301">
    <property type="entry name" value="NTE"/>
</dbReference>
<sequence length="763" mass="86971">MKCRLLLSLFLLLIGIQGNSQSVGVVLSGGGAKGMAHIAVLRVLEENNIPIDYISGTSIGAIVGGLYAAGYTPDEMEELFKSDDFYFWSTGKIQTGYRYYFKQPEADPTWLQLRITKKNEKVKLLPPTNIIPAEQMDFAFMELTAATSAACDYDFNHLMVPFFCVAADVYNSKPVVLRNGDLGNAIRASMTVPLYFKPIEINGSLLFDGGLLNNFPTQQMKEIFKPDIIIGHKVANNVRAAEADDLMQQISNLVMRPTNFEIDPKDGILLETRFEDVGLLDFDKIDQAMEAGGKTAMNALDSIKALVTRRVSKEEVQEKRNNFVARKPALYFQNIQVEGVQDNMQRQFIIQSMKHGMPIVSLADLKKEYFKLVSDQQVKSIQPITYYNKETGYFDLHLKVEPEKKVDVNIGGNISTKPINQGYVGVNYRMYNRRAYLLNSNLFFGRFYSSFKLGGRIDYPSRLPYYLASYFTLNRWDYFASSSELFFENVRPPYIIRDELSFRVETGFPLGLNSKFYTGVAYSSASDQYYQTEIFNKEDEPDESTFNAFVADVRLETNSLNYKQYATEGLLRMLDIKYVVGEEGHLPGSTSEVRGRILQHQEYFQVNAKLLRYFNFGKAFTLGVHAEGMLGTKDLFRNYKAVKLSAPGFQPTPHSKSLFLNNFHSNQFTAGGLKTIFNFTPDIHLRLESYAFLPIREELIKEDLTAYRSDNLFHNIYWQGMAAMVYQTGIGPISLAVNYYEKENTQWYVTLNFGYILFNKRGL</sequence>
<evidence type="ECO:0000256" key="2">
    <source>
        <dbReference type="ARBA" id="ARBA00022963"/>
    </source>
</evidence>
<feature type="short sequence motif" description="GXSXG" evidence="4">
    <location>
        <begin position="56"/>
        <end position="60"/>
    </location>
</feature>
<dbReference type="EMBL" id="QWGR01000006">
    <property type="protein sequence ID" value="RIJ48001.1"/>
    <property type="molecule type" value="Genomic_DNA"/>
</dbReference>
<gene>
    <name evidence="6" type="ORF">D1614_12860</name>
</gene>
<reference evidence="6 7" key="1">
    <citation type="submission" date="2018-08" db="EMBL/GenBank/DDBJ databases">
        <title>Pallidiluteibacterium maritimus gen. nov., sp. nov., isolated from coastal sediment.</title>
        <authorList>
            <person name="Zhou L.Y."/>
        </authorList>
    </citation>
    <scope>NUCLEOTIDE SEQUENCE [LARGE SCALE GENOMIC DNA]</scope>
    <source>
        <strain evidence="6 7">XSD2</strain>
    </source>
</reference>
<accession>A0A399T1J3</accession>
<dbReference type="PROSITE" id="PS51635">
    <property type="entry name" value="PNPLA"/>
    <property type="match status" value="1"/>
</dbReference>
<dbReference type="CDD" id="cd07205">
    <property type="entry name" value="Pat_PNPLA6_PNPLA7_NTE1_like"/>
    <property type="match status" value="1"/>
</dbReference>
<dbReference type="PANTHER" id="PTHR14226:SF29">
    <property type="entry name" value="NEUROPATHY TARGET ESTERASE SWS"/>
    <property type="match status" value="1"/>
</dbReference>
<dbReference type="GO" id="GO:0016787">
    <property type="term" value="F:hydrolase activity"/>
    <property type="evidence" value="ECO:0007669"/>
    <property type="project" value="UniProtKB-UniRule"/>
</dbReference>
<evidence type="ECO:0000256" key="4">
    <source>
        <dbReference type="PROSITE-ProRule" id="PRU01161"/>
    </source>
</evidence>
<evidence type="ECO:0000256" key="3">
    <source>
        <dbReference type="ARBA" id="ARBA00023098"/>
    </source>
</evidence>
<dbReference type="InterPro" id="IPR016035">
    <property type="entry name" value="Acyl_Trfase/lysoPLipase"/>
</dbReference>
<comment type="caution">
    <text evidence="6">The sequence shown here is derived from an EMBL/GenBank/DDBJ whole genome shotgun (WGS) entry which is preliminary data.</text>
</comment>
<keyword evidence="7" id="KW-1185">Reference proteome</keyword>
<evidence type="ECO:0000313" key="7">
    <source>
        <dbReference type="Proteomes" id="UP000265926"/>
    </source>
</evidence>
<organism evidence="6 7">
    <name type="scientific">Maribellus luteus</name>
    <dbReference type="NCBI Taxonomy" id="2305463"/>
    <lineage>
        <taxon>Bacteria</taxon>
        <taxon>Pseudomonadati</taxon>
        <taxon>Bacteroidota</taxon>
        <taxon>Bacteroidia</taxon>
        <taxon>Marinilabiliales</taxon>
        <taxon>Prolixibacteraceae</taxon>
        <taxon>Maribellus</taxon>
    </lineage>
</organism>
<dbReference type="OrthoDB" id="9770965at2"/>
<dbReference type="Proteomes" id="UP000265926">
    <property type="component" value="Unassembled WGS sequence"/>
</dbReference>
<protein>
    <recommendedName>
        <fullName evidence="5">PNPLA domain-containing protein</fullName>
    </recommendedName>
</protein>
<evidence type="ECO:0000256" key="1">
    <source>
        <dbReference type="ARBA" id="ARBA00022801"/>
    </source>
</evidence>
<dbReference type="GO" id="GO:0016042">
    <property type="term" value="P:lipid catabolic process"/>
    <property type="evidence" value="ECO:0007669"/>
    <property type="project" value="UniProtKB-UniRule"/>
</dbReference>
<keyword evidence="3 4" id="KW-0443">Lipid metabolism</keyword>
<evidence type="ECO:0000259" key="5">
    <source>
        <dbReference type="PROSITE" id="PS51635"/>
    </source>
</evidence>
<dbReference type="Pfam" id="PF01734">
    <property type="entry name" value="Patatin"/>
    <property type="match status" value="1"/>
</dbReference>
<feature type="active site" description="Nucleophile" evidence="4">
    <location>
        <position position="58"/>
    </location>
</feature>
<feature type="domain" description="PNPLA" evidence="5">
    <location>
        <begin position="25"/>
        <end position="221"/>
    </location>
</feature>
<feature type="active site" description="Proton acceptor" evidence="4">
    <location>
        <position position="208"/>
    </location>
</feature>
<keyword evidence="2 4" id="KW-0442">Lipid degradation</keyword>
<feature type="short sequence motif" description="DGA/G" evidence="4">
    <location>
        <begin position="208"/>
        <end position="210"/>
    </location>
</feature>
<dbReference type="PANTHER" id="PTHR14226">
    <property type="entry name" value="NEUROPATHY TARGET ESTERASE/SWISS CHEESE D.MELANOGASTER"/>
    <property type="match status" value="1"/>
</dbReference>
<evidence type="ECO:0000313" key="6">
    <source>
        <dbReference type="EMBL" id="RIJ48001.1"/>
    </source>
</evidence>
<dbReference type="RefSeq" id="WP_119438347.1">
    <property type="nucleotide sequence ID" value="NZ_QWGR01000006.1"/>
</dbReference>